<accession>A0A3P4AZ96</accession>
<dbReference type="SUPFAM" id="SSF48076">
    <property type="entry name" value="LigA subunit of an aromatic-ring-opening dioxygenase LigAB"/>
    <property type="match status" value="1"/>
</dbReference>
<dbReference type="EMBL" id="UWPJ01000008">
    <property type="protein sequence ID" value="VCU68696.1"/>
    <property type="molecule type" value="Genomic_DNA"/>
</dbReference>
<keyword evidence="2" id="KW-0223">Dioxygenase</keyword>
<organism evidence="2 3">
    <name type="scientific">Pigmentiphaga humi</name>
    <dbReference type="NCBI Taxonomy" id="2478468"/>
    <lineage>
        <taxon>Bacteria</taxon>
        <taxon>Pseudomonadati</taxon>
        <taxon>Pseudomonadota</taxon>
        <taxon>Betaproteobacteria</taxon>
        <taxon>Burkholderiales</taxon>
        <taxon>Alcaligenaceae</taxon>
        <taxon>Pigmentiphaga</taxon>
    </lineage>
</organism>
<evidence type="ECO:0000313" key="2">
    <source>
        <dbReference type="EMBL" id="VCU68696.1"/>
    </source>
</evidence>
<reference evidence="2 3" key="1">
    <citation type="submission" date="2018-10" db="EMBL/GenBank/DDBJ databases">
        <authorList>
            <person name="Criscuolo A."/>
        </authorList>
    </citation>
    <scope>NUCLEOTIDE SEQUENCE [LARGE SCALE GENOMIC DNA]</scope>
    <source>
        <strain evidence="2">DnA1</strain>
    </source>
</reference>
<dbReference type="InterPro" id="IPR036622">
    <property type="entry name" value="LigA_sf"/>
</dbReference>
<feature type="domain" description="Extradiol ring-cleavage dioxygenase LigAB LigA subunit" evidence="1">
    <location>
        <begin position="29"/>
        <end position="115"/>
    </location>
</feature>
<dbReference type="Pfam" id="PF07746">
    <property type="entry name" value="LigA"/>
    <property type="match status" value="1"/>
</dbReference>
<dbReference type="RefSeq" id="WP_124077930.1">
    <property type="nucleotide sequence ID" value="NZ_UWPJ01000008.1"/>
</dbReference>
<dbReference type="Gene3D" id="1.10.700.10">
    <property type="entry name" value="Dioxygenase LigAB, LigA subunit"/>
    <property type="match status" value="1"/>
</dbReference>
<dbReference type="Proteomes" id="UP000277294">
    <property type="component" value="Unassembled WGS sequence"/>
</dbReference>
<keyword evidence="2" id="KW-0560">Oxidoreductase</keyword>
<dbReference type="AlphaFoldDB" id="A0A3P4AZ96"/>
<evidence type="ECO:0000313" key="3">
    <source>
        <dbReference type="Proteomes" id="UP000277294"/>
    </source>
</evidence>
<name>A0A3P4AZ96_9BURK</name>
<dbReference type="EC" id="1.13.11.8" evidence="2"/>
<dbReference type="OrthoDB" id="8685817at2"/>
<gene>
    <name evidence="2" type="primary">ligA_1</name>
    <name evidence="2" type="ORF">PIGHUM_00754</name>
</gene>
<sequence>MTTPQRDRSRPISRSLVFDLQLSWKGYRINKMCNSLTDPANRAAYKENEEAYMERFGLTEAQKELVRARDFTALLDAGANVYFLLKLGVVTGIPLYAMGAQMRGETYEAFLATRNDKGAT</sequence>
<dbReference type="GO" id="GO:0018579">
    <property type="term" value="F:protocatechuate 4,5-dioxygenase activity"/>
    <property type="evidence" value="ECO:0007669"/>
    <property type="project" value="UniProtKB-EC"/>
</dbReference>
<evidence type="ECO:0000259" key="1">
    <source>
        <dbReference type="Pfam" id="PF07746"/>
    </source>
</evidence>
<proteinExistence type="predicted"/>
<keyword evidence="3" id="KW-1185">Reference proteome</keyword>
<protein>
    <submittedName>
        <fullName evidence="2">Protocatechuate 4,5-dioxygenase alpha chain</fullName>
        <ecNumber evidence="2">1.13.11.8</ecNumber>
    </submittedName>
</protein>
<dbReference type="InterPro" id="IPR011986">
    <property type="entry name" value="Xdiol_dOase_LigA"/>
</dbReference>